<proteinExistence type="predicted"/>
<dbReference type="Proteomes" id="UP001161247">
    <property type="component" value="Chromosome 3"/>
</dbReference>
<organism evidence="2 3">
    <name type="scientific">Oldenlandia corymbosa var. corymbosa</name>
    <dbReference type="NCBI Taxonomy" id="529605"/>
    <lineage>
        <taxon>Eukaryota</taxon>
        <taxon>Viridiplantae</taxon>
        <taxon>Streptophyta</taxon>
        <taxon>Embryophyta</taxon>
        <taxon>Tracheophyta</taxon>
        <taxon>Spermatophyta</taxon>
        <taxon>Magnoliopsida</taxon>
        <taxon>eudicotyledons</taxon>
        <taxon>Gunneridae</taxon>
        <taxon>Pentapetalae</taxon>
        <taxon>asterids</taxon>
        <taxon>lamiids</taxon>
        <taxon>Gentianales</taxon>
        <taxon>Rubiaceae</taxon>
        <taxon>Rubioideae</taxon>
        <taxon>Spermacoceae</taxon>
        <taxon>Hedyotis-Oldenlandia complex</taxon>
        <taxon>Oldenlandia</taxon>
    </lineage>
</organism>
<dbReference type="Pfam" id="PF00931">
    <property type="entry name" value="NB-ARC"/>
    <property type="match status" value="1"/>
</dbReference>
<dbReference type="PANTHER" id="PTHR19338">
    <property type="entry name" value="TRANSLOCASE OF INNER MITOCHONDRIAL MEMBRANE 13 HOMOLOG"/>
    <property type="match status" value="1"/>
</dbReference>
<protein>
    <submittedName>
        <fullName evidence="2">OLC1v1035872C1</fullName>
    </submittedName>
</protein>
<dbReference type="AlphaFoldDB" id="A0AAV1CU16"/>
<dbReference type="PRINTS" id="PR00364">
    <property type="entry name" value="DISEASERSIST"/>
</dbReference>
<dbReference type="EMBL" id="OX459120">
    <property type="protein sequence ID" value="CAI9099101.1"/>
    <property type="molecule type" value="Genomic_DNA"/>
</dbReference>
<gene>
    <name evidence="2" type="ORF">OLC1_LOCUS9182</name>
</gene>
<dbReference type="InterPro" id="IPR002182">
    <property type="entry name" value="NB-ARC"/>
</dbReference>
<dbReference type="PANTHER" id="PTHR19338:SF73">
    <property type="entry name" value="DISEASE RESISTANCE PROTEIN RGA2-LIKE"/>
    <property type="match status" value="1"/>
</dbReference>
<dbReference type="GO" id="GO:0043531">
    <property type="term" value="F:ADP binding"/>
    <property type="evidence" value="ECO:0007669"/>
    <property type="project" value="InterPro"/>
</dbReference>
<evidence type="ECO:0000313" key="2">
    <source>
        <dbReference type="EMBL" id="CAI9099101.1"/>
    </source>
</evidence>
<evidence type="ECO:0000259" key="1">
    <source>
        <dbReference type="Pfam" id="PF00931"/>
    </source>
</evidence>
<keyword evidence="3" id="KW-1185">Reference proteome</keyword>
<reference evidence="2" key="1">
    <citation type="submission" date="2023-03" db="EMBL/GenBank/DDBJ databases">
        <authorList>
            <person name="Julca I."/>
        </authorList>
    </citation>
    <scope>NUCLEOTIDE SEQUENCE</scope>
</reference>
<dbReference type="Gene3D" id="3.40.50.300">
    <property type="entry name" value="P-loop containing nucleotide triphosphate hydrolases"/>
    <property type="match status" value="1"/>
</dbReference>
<name>A0AAV1CU16_OLDCO</name>
<dbReference type="InterPro" id="IPR027417">
    <property type="entry name" value="P-loop_NTPase"/>
</dbReference>
<dbReference type="SUPFAM" id="SSF52540">
    <property type="entry name" value="P-loop containing nucleoside triphosphate hydrolases"/>
    <property type="match status" value="1"/>
</dbReference>
<evidence type="ECO:0000313" key="3">
    <source>
        <dbReference type="Proteomes" id="UP001161247"/>
    </source>
</evidence>
<sequence>MEVENSTKTGHCEIQLPVRSPEFDELVVGFDDEAQNIIDRLTRGSKNLDVVSILGMAGLGKTTLAKKVYRHHSILHYFHARSWCTISQVYNKKSSLLEILNSLESGCDKNMLDLMSTDDLANVLRKSLKGKKYLIILDDVWDIEVEQFEKFIPK</sequence>
<accession>A0AAV1CU16</accession>
<feature type="domain" description="NB-ARC" evidence="1">
    <location>
        <begin position="32"/>
        <end position="144"/>
    </location>
</feature>